<comment type="caution">
    <text evidence="4">The sequence shown here is derived from an EMBL/GenBank/DDBJ whole genome shotgun (WGS) entry which is preliminary data.</text>
</comment>
<dbReference type="HAMAP" id="MF_01385">
    <property type="entry name" value="UreF"/>
    <property type="match status" value="1"/>
</dbReference>
<comment type="similarity">
    <text evidence="3">Belongs to the UreF family.</text>
</comment>
<protein>
    <recommendedName>
        <fullName evidence="3">Urease accessory protein UreF</fullName>
    </recommendedName>
</protein>
<gene>
    <name evidence="4" type="primary">ureF_2</name>
    <name evidence="3" type="synonym">ureF</name>
    <name evidence="4" type="ORF">CLTHE_24890</name>
</gene>
<dbReference type="Proteomes" id="UP000191448">
    <property type="component" value="Unassembled WGS sequence"/>
</dbReference>
<name>A0A1V4STQ1_9CLOT</name>
<reference evidence="4 5" key="1">
    <citation type="submission" date="2016-02" db="EMBL/GenBank/DDBJ databases">
        <title>Genome sequence of Clostridium thermobutyricum DSM 4928.</title>
        <authorList>
            <person name="Poehlein A."/>
            <person name="Daniel R."/>
        </authorList>
    </citation>
    <scope>NUCLEOTIDE SEQUENCE [LARGE SCALE GENOMIC DNA]</scope>
    <source>
        <strain evidence="4 5">DSM 4928</strain>
    </source>
</reference>
<comment type="function">
    <text evidence="3">Required for maturation of urease via the functional incorporation of the urease nickel metallocenter.</text>
</comment>
<accession>A0A1V4STQ1</accession>
<dbReference type="AlphaFoldDB" id="A0A1V4STQ1"/>
<dbReference type="Gene3D" id="1.10.4190.10">
    <property type="entry name" value="Urease accessory protein UreF"/>
    <property type="match status" value="1"/>
</dbReference>
<evidence type="ECO:0000313" key="4">
    <source>
        <dbReference type="EMBL" id="OPX46836.1"/>
    </source>
</evidence>
<dbReference type="PANTHER" id="PTHR33620">
    <property type="entry name" value="UREASE ACCESSORY PROTEIN F"/>
    <property type="match status" value="1"/>
</dbReference>
<dbReference type="PIRSF" id="PIRSF009467">
    <property type="entry name" value="Ureas_acces_UreF"/>
    <property type="match status" value="1"/>
</dbReference>
<proteinExistence type="inferred from homology"/>
<sequence length="237" mass="27577">MLTSCTDTKNNLNILKIMQICDSNFPIGSFNHSYGMETYLRDNRIKDTESFRSWIRAFFRNQFIYSDGFSIKLLYEYLDKKSEKKILELDRSITVQSMAFETRNGNKMVAKRMLNLFLDLYDSKILEIYLEKINKKEAFGHPAIVFGILMYELKVNLIDAIQYYMYSTASTLIQNAVRTIPLGQKDGQILLKESSESFLELSEIIQTLDEDMFGANVPGIELAQIQHETLIFRLFMS</sequence>
<evidence type="ECO:0000256" key="1">
    <source>
        <dbReference type="ARBA" id="ARBA00022988"/>
    </source>
</evidence>
<evidence type="ECO:0000256" key="2">
    <source>
        <dbReference type="ARBA" id="ARBA00023186"/>
    </source>
</evidence>
<dbReference type="OrthoDB" id="9798772at2"/>
<dbReference type="GO" id="GO:0005737">
    <property type="term" value="C:cytoplasm"/>
    <property type="evidence" value="ECO:0007669"/>
    <property type="project" value="UniProtKB-SubCell"/>
</dbReference>
<keyword evidence="2 3" id="KW-0143">Chaperone</keyword>
<evidence type="ECO:0000256" key="3">
    <source>
        <dbReference type="HAMAP-Rule" id="MF_01385"/>
    </source>
</evidence>
<dbReference type="RefSeq" id="WP_080023754.1">
    <property type="nucleotide sequence ID" value="NZ_LTAY01000069.1"/>
</dbReference>
<comment type="subunit">
    <text evidence="3">UreD, UreF and UreG form a complex that acts as a GTP-hydrolysis-dependent molecular chaperone, activating the urease apoprotein by helping to assemble the nickel containing metallocenter of UreC. The UreE protein probably delivers the nickel.</text>
</comment>
<keyword evidence="1 3" id="KW-0996">Nickel insertion</keyword>
<dbReference type="InterPro" id="IPR002639">
    <property type="entry name" value="UreF"/>
</dbReference>
<dbReference type="InterPro" id="IPR038277">
    <property type="entry name" value="UreF_sf"/>
</dbReference>
<organism evidence="4 5">
    <name type="scientific">Clostridium thermobutyricum DSM 4928</name>
    <dbReference type="NCBI Taxonomy" id="1121339"/>
    <lineage>
        <taxon>Bacteria</taxon>
        <taxon>Bacillati</taxon>
        <taxon>Bacillota</taxon>
        <taxon>Clostridia</taxon>
        <taxon>Eubacteriales</taxon>
        <taxon>Clostridiaceae</taxon>
        <taxon>Clostridium</taxon>
    </lineage>
</organism>
<dbReference type="GO" id="GO:0016151">
    <property type="term" value="F:nickel cation binding"/>
    <property type="evidence" value="ECO:0007669"/>
    <property type="project" value="UniProtKB-UniRule"/>
</dbReference>
<evidence type="ECO:0000313" key="5">
    <source>
        <dbReference type="Proteomes" id="UP000191448"/>
    </source>
</evidence>
<dbReference type="EMBL" id="LTAY01000069">
    <property type="protein sequence ID" value="OPX46836.1"/>
    <property type="molecule type" value="Genomic_DNA"/>
</dbReference>
<keyword evidence="3" id="KW-0963">Cytoplasm</keyword>
<comment type="subcellular location">
    <subcellularLocation>
        <location evidence="3">Cytoplasm</location>
    </subcellularLocation>
</comment>
<dbReference type="PANTHER" id="PTHR33620:SF1">
    <property type="entry name" value="UREASE ACCESSORY PROTEIN F"/>
    <property type="match status" value="1"/>
</dbReference>
<dbReference type="Pfam" id="PF01730">
    <property type="entry name" value="UreF"/>
    <property type="match status" value="1"/>
</dbReference>